<accession>A0ABV6YDK8</accession>
<keyword evidence="2" id="KW-1185">Reference proteome</keyword>
<dbReference type="EMBL" id="JBHOMY010000091">
    <property type="protein sequence ID" value="MFC1459338.1"/>
    <property type="molecule type" value="Genomic_DNA"/>
</dbReference>
<name>A0ABV6YDK8_9HYPH</name>
<gene>
    <name evidence="1" type="ORF">ACETIH_22060</name>
</gene>
<dbReference type="Proteomes" id="UP001593940">
    <property type="component" value="Unassembled WGS sequence"/>
</dbReference>
<reference evidence="1 2" key="1">
    <citation type="submission" date="2024-09" db="EMBL/GenBank/DDBJ databases">
        <title>Nodulacao em especies de Leguminosae Basais da Amazonia e Caracterizacao dos Rizobios e Bacterias Associadas aos Nodulos.</title>
        <authorList>
            <person name="Jambeiro I.C.A."/>
            <person name="Lopes I.S."/>
            <person name="Aguiar E.R.G.R."/>
            <person name="Santos A.F.J."/>
            <person name="Dos Santos J.M.F."/>
            <person name="Gross E."/>
        </authorList>
    </citation>
    <scope>NUCLEOTIDE SEQUENCE [LARGE SCALE GENOMIC DNA]</scope>
    <source>
        <strain evidence="1 2">BRUESC1165</strain>
    </source>
</reference>
<organism evidence="1 2">
    <name type="scientific">Microvirga arabica</name>
    <dbReference type="NCBI Taxonomy" id="1128671"/>
    <lineage>
        <taxon>Bacteria</taxon>
        <taxon>Pseudomonadati</taxon>
        <taxon>Pseudomonadota</taxon>
        <taxon>Alphaproteobacteria</taxon>
        <taxon>Hyphomicrobiales</taxon>
        <taxon>Methylobacteriaceae</taxon>
        <taxon>Microvirga</taxon>
    </lineage>
</organism>
<evidence type="ECO:0000313" key="2">
    <source>
        <dbReference type="Proteomes" id="UP001593940"/>
    </source>
</evidence>
<proteinExistence type="predicted"/>
<sequence>MATLTRIAATPEAKGFIEAVLAALEDHETAVGTRQRRRSKAAQVGFLRALEAFLGDLLKGARMTQGRWVYRSRHAKSFSGQEVGYRPFVAVTEAMEALGLIEVIGGYNATKTIQWEGGPTSHYQLGKAARFRATQALLDLASRTGVEVSQYGKHFQEPIPRALVVLKDSSVRIGRDKVPGRPMEVVRTPTVERIEEQVQFINEFWKGIKLQGGTHQGFYRGFNLGDHPNFNWNKGGRLYSYGEDSYQRLKQRDRLKMTFDGEPVAEIDIRASYLTILHGKLGVPLEASGDLYEVPGFPRDVVKAWLVATLGVVAPERSARITRVDVRR</sequence>
<evidence type="ECO:0000313" key="1">
    <source>
        <dbReference type="EMBL" id="MFC1459338.1"/>
    </source>
</evidence>
<dbReference type="RefSeq" id="WP_377031011.1">
    <property type="nucleotide sequence ID" value="NZ_JBHOMY010000091.1"/>
</dbReference>
<protein>
    <submittedName>
        <fullName evidence="1">Uncharacterized protein</fullName>
    </submittedName>
</protein>
<comment type="caution">
    <text evidence="1">The sequence shown here is derived from an EMBL/GenBank/DDBJ whole genome shotgun (WGS) entry which is preliminary data.</text>
</comment>